<keyword evidence="1" id="KW-1133">Transmembrane helix</keyword>
<evidence type="ECO:0000256" key="1">
    <source>
        <dbReference type="SAM" id="Phobius"/>
    </source>
</evidence>
<feature type="transmembrane region" description="Helical" evidence="1">
    <location>
        <begin position="59"/>
        <end position="86"/>
    </location>
</feature>
<protein>
    <recommendedName>
        <fullName evidence="3">Transmembrane protein</fullName>
    </recommendedName>
</protein>
<keyword evidence="1" id="KW-0812">Transmembrane</keyword>
<dbReference type="EMBL" id="MK500340">
    <property type="protein sequence ID" value="QBK86994.1"/>
    <property type="molecule type" value="Genomic_DNA"/>
</dbReference>
<accession>A0A481YWQ5</accession>
<feature type="transmembrane region" description="Helical" evidence="1">
    <location>
        <begin position="7"/>
        <end position="28"/>
    </location>
</feature>
<keyword evidence="1" id="KW-0472">Membrane</keyword>
<organism evidence="2">
    <name type="scientific">Marseillevirus LCMAC103</name>
    <dbReference type="NCBI Taxonomy" id="2506604"/>
    <lineage>
        <taxon>Viruses</taxon>
        <taxon>Varidnaviria</taxon>
        <taxon>Bamfordvirae</taxon>
        <taxon>Nucleocytoviricota</taxon>
        <taxon>Megaviricetes</taxon>
        <taxon>Pimascovirales</taxon>
        <taxon>Pimascovirales incertae sedis</taxon>
        <taxon>Marseilleviridae</taxon>
    </lineage>
</organism>
<sequence length="94" mass="9852">MAKPAKYAQALVSVIVLIGVFLAIAAAFQQVYNAAVVPVSADPETEIPRIAKIQYLTSVLLLMVVPLFLLGGTAFVTSVVAALGAVPATKLKLW</sequence>
<evidence type="ECO:0000313" key="2">
    <source>
        <dbReference type="EMBL" id="QBK86994.1"/>
    </source>
</evidence>
<proteinExistence type="predicted"/>
<name>A0A481YWQ5_9VIRU</name>
<reference evidence="2" key="1">
    <citation type="journal article" date="2019" name="MBio">
        <title>Virus Genomes from Deep Sea Sediments Expand the Ocean Megavirome and Support Independent Origins of Viral Gigantism.</title>
        <authorList>
            <person name="Backstrom D."/>
            <person name="Yutin N."/>
            <person name="Jorgensen S.L."/>
            <person name="Dharamshi J."/>
            <person name="Homa F."/>
            <person name="Zaremba-Niedwiedzka K."/>
            <person name="Spang A."/>
            <person name="Wolf Y.I."/>
            <person name="Koonin E.V."/>
            <person name="Ettema T.J."/>
        </authorList>
    </citation>
    <scope>NUCLEOTIDE SEQUENCE</scope>
</reference>
<gene>
    <name evidence="2" type="ORF">LCMAC103_03380</name>
</gene>
<evidence type="ECO:0008006" key="3">
    <source>
        <dbReference type="Google" id="ProtNLM"/>
    </source>
</evidence>